<dbReference type="OrthoDB" id="2657913at2"/>
<name>A0A2V4WAC8_PAEBA</name>
<reference evidence="2 5" key="2">
    <citation type="submission" date="2020-06" db="EMBL/GenBank/DDBJ databases">
        <title>Complete genome of Paenibacillus barcinonensis KACC11450.</title>
        <authorList>
            <person name="Kim M."/>
            <person name="Park Y.-J."/>
            <person name="Shin J.-H."/>
        </authorList>
    </citation>
    <scope>NUCLEOTIDE SEQUENCE [LARGE SCALE GENOMIC DNA]</scope>
    <source>
        <strain evidence="2 5">KACC11450</strain>
    </source>
</reference>
<evidence type="ECO:0000313" key="1">
    <source>
        <dbReference type="EMBL" id="PYE52511.1"/>
    </source>
</evidence>
<accession>A0A2V4WAC8</accession>
<dbReference type="RefSeq" id="WP_110893693.1">
    <property type="nucleotide sequence ID" value="NZ_CP054614.1"/>
</dbReference>
<evidence type="ECO:0000313" key="2">
    <source>
        <dbReference type="EMBL" id="QKS59330.1"/>
    </source>
</evidence>
<evidence type="ECO:0000313" key="4">
    <source>
        <dbReference type="Proteomes" id="UP000247790"/>
    </source>
</evidence>
<dbReference type="EMBL" id="QJSW01000001">
    <property type="protein sequence ID" value="PYE52511.1"/>
    <property type="molecule type" value="Genomic_DNA"/>
</dbReference>
<dbReference type="Proteomes" id="UP000247790">
    <property type="component" value="Unassembled WGS sequence"/>
</dbReference>
<sequence>MSKMVVAKTAWVWTAEAVEQNKYQKLEEGTHVWDNYKKEAPARWLEEGLIREATEKDVPVGQVAFDI</sequence>
<evidence type="ECO:0000313" key="5">
    <source>
        <dbReference type="Proteomes" id="UP000509327"/>
    </source>
</evidence>
<gene>
    <name evidence="1" type="ORF">DFQ00_101449</name>
    <name evidence="2" type="ORF">HUB98_26085</name>
    <name evidence="3" type="ORF">HUB98_26375</name>
</gene>
<organism evidence="1 4">
    <name type="scientific">Paenibacillus barcinonensis</name>
    <dbReference type="NCBI Taxonomy" id="198119"/>
    <lineage>
        <taxon>Bacteria</taxon>
        <taxon>Bacillati</taxon>
        <taxon>Bacillota</taxon>
        <taxon>Bacilli</taxon>
        <taxon>Bacillales</taxon>
        <taxon>Paenibacillaceae</taxon>
        <taxon>Paenibacillus</taxon>
    </lineage>
</organism>
<reference evidence="1 4" key="1">
    <citation type="submission" date="2018-06" db="EMBL/GenBank/DDBJ databases">
        <title>Genomic Encyclopedia of Type Strains, Phase III (KMG-III): the genomes of soil and plant-associated and newly described type strains.</title>
        <authorList>
            <person name="Whitman W."/>
        </authorList>
    </citation>
    <scope>NUCLEOTIDE SEQUENCE [LARGE SCALE GENOMIC DNA]</scope>
    <source>
        <strain evidence="1 4">CECT 7022</strain>
    </source>
</reference>
<keyword evidence="5" id="KW-1185">Reference proteome</keyword>
<dbReference type="EMBL" id="CP054614">
    <property type="protein sequence ID" value="QKS59330.1"/>
    <property type="molecule type" value="Genomic_DNA"/>
</dbReference>
<dbReference type="EMBL" id="CP054614">
    <property type="protein sequence ID" value="QKS59384.1"/>
    <property type="molecule type" value="Genomic_DNA"/>
</dbReference>
<dbReference type="AlphaFoldDB" id="A0A2V4WAC8"/>
<proteinExistence type="predicted"/>
<dbReference type="Proteomes" id="UP000509327">
    <property type="component" value="Chromosome"/>
</dbReference>
<protein>
    <submittedName>
        <fullName evidence="1">Uncharacterized protein</fullName>
    </submittedName>
</protein>
<evidence type="ECO:0000313" key="3">
    <source>
        <dbReference type="EMBL" id="QKS59384.1"/>
    </source>
</evidence>